<accession>A0A9D4N2Z7</accession>
<reference evidence="7" key="2">
    <citation type="submission" date="2020-11" db="EMBL/GenBank/DDBJ databases">
        <authorList>
            <person name="McCartney M.A."/>
            <person name="Auch B."/>
            <person name="Kono T."/>
            <person name="Mallez S."/>
            <person name="Becker A."/>
            <person name="Gohl D.M."/>
            <person name="Silverstein K.A.T."/>
            <person name="Koren S."/>
            <person name="Bechman K.B."/>
            <person name="Herman A."/>
            <person name="Abrahante J.E."/>
            <person name="Garbe J."/>
        </authorList>
    </citation>
    <scope>NUCLEOTIDE SEQUENCE</scope>
    <source>
        <strain evidence="7">Duluth1</strain>
        <tissue evidence="7">Whole animal</tissue>
    </source>
</reference>
<feature type="chain" id="PRO_5038387334" evidence="6">
    <location>
        <begin position="23"/>
        <end position="192"/>
    </location>
</feature>
<organism evidence="7 8">
    <name type="scientific">Dreissena polymorpha</name>
    <name type="common">Zebra mussel</name>
    <name type="synonym">Mytilus polymorpha</name>
    <dbReference type="NCBI Taxonomy" id="45954"/>
    <lineage>
        <taxon>Eukaryota</taxon>
        <taxon>Metazoa</taxon>
        <taxon>Spiralia</taxon>
        <taxon>Lophotrochozoa</taxon>
        <taxon>Mollusca</taxon>
        <taxon>Bivalvia</taxon>
        <taxon>Autobranchia</taxon>
        <taxon>Heteroconchia</taxon>
        <taxon>Euheterodonta</taxon>
        <taxon>Imparidentia</taxon>
        <taxon>Neoheterodontei</taxon>
        <taxon>Myida</taxon>
        <taxon>Dreissenoidea</taxon>
        <taxon>Dreissenidae</taxon>
        <taxon>Dreissena</taxon>
    </lineage>
</organism>
<keyword evidence="5 6" id="KW-0732">Signal</keyword>
<evidence type="ECO:0000313" key="7">
    <source>
        <dbReference type="EMBL" id="KAH3886299.1"/>
    </source>
</evidence>
<dbReference type="EMBL" id="JAIWYP010000001">
    <property type="protein sequence ID" value="KAH3886299.1"/>
    <property type="molecule type" value="Genomic_DNA"/>
</dbReference>
<reference evidence="7" key="1">
    <citation type="journal article" date="2019" name="bioRxiv">
        <title>The Genome of the Zebra Mussel, Dreissena polymorpha: A Resource for Invasive Species Research.</title>
        <authorList>
            <person name="McCartney M.A."/>
            <person name="Auch B."/>
            <person name="Kono T."/>
            <person name="Mallez S."/>
            <person name="Zhang Y."/>
            <person name="Obille A."/>
            <person name="Becker A."/>
            <person name="Abrahante J.E."/>
            <person name="Garbe J."/>
            <person name="Badalamenti J.P."/>
            <person name="Herman A."/>
            <person name="Mangelson H."/>
            <person name="Liachko I."/>
            <person name="Sullivan S."/>
            <person name="Sone E.D."/>
            <person name="Koren S."/>
            <person name="Silverstein K.A.T."/>
            <person name="Beckman K.B."/>
            <person name="Gohl D.M."/>
        </authorList>
    </citation>
    <scope>NUCLEOTIDE SEQUENCE</scope>
    <source>
        <strain evidence="7">Duluth1</strain>
        <tissue evidence="7">Whole animal</tissue>
    </source>
</reference>
<dbReference type="InterPro" id="IPR010345">
    <property type="entry name" value="IL-17_fam"/>
</dbReference>
<keyword evidence="3" id="KW-0202">Cytokine</keyword>
<dbReference type="Proteomes" id="UP000828390">
    <property type="component" value="Unassembled WGS sequence"/>
</dbReference>
<protein>
    <submittedName>
        <fullName evidence="7">Uncharacterized protein</fullName>
    </submittedName>
</protein>
<name>A0A9D4N2Z7_DREPO</name>
<dbReference type="Pfam" id="PF06083">
    <property type="entry name" value="IL17"/>
    <property type="match status" value="1"/>
</dbReference>
<dbReference type="Gene3D" id="2.10.90.10">
    <property type="entry name" value="Cystine-knot cytokines"/>
    <property type="match status" value="1"/>
</dbReference>
<dbReference type="SUPFAM" id="SSF57501">
    <property type="entry name" value="Cystine-knot cytokines"/>
    <property type="match status" value="1"/>
</dbReference>
<dbReference type="InterPro" id="IPR029034">
    <property type="entry name" value="Cystine-knot_cytokine"/>
</dbReference>
<dbReference type="OrthoDB" id="6093351at2759"/>
<evidence type="ECO:0000256" key="1">
    <source>
        <dbReference type="ARBA" id="ARBA00004613"/>
    </source>
</evidence>
<sequence length="192" mass="21629">MDLREWICFYLALFLSMNSVVAASAALGCVEPENATAIIDSLKDRLEGTFMASLEHVALNVPPRLHTPLGRDSQDTGLALRYQATLAGERGCHQRSRRQNEISDLSSCPWYFVMDFDPDRIPSTLARAKCSCVKCLSASTVEDEVPFKIFQRRGRCRAVNSYLPVIRKYCIQGEYKYNIVQEQLTVGCTCFT</sequence>
<dbReference type="PRINTS" id="PR01932">
    <property type="entry name" value="INTRLEUKIN17"/>
</dbReference>
<evidence type="ECO:0000256" key="6">
    <source>
        <dbReference type="SAM" id="SignalP"/>
    </source>
</evidence>
<evidence type="ECO:0000256" key="2">
    <source>
        <dbReference type="ARBA" id="ARBA00007236"/>
    </source>
</evidence>
<dbReference type="InterPro" id="IPR020440">
    <property type="entry name" value="IL-17_chr"/>
</dbReference>
<evidence type="ECO:0000313" key="8">
    <source>
        <dbReference type="Proteomes" id="UP000828390"/>
    </source>
</evidence>
<gene>
    <name evidence="7" type="ORF">DPMN_010302</name>
</gene>
<comment type="similarity">
    <text evidence="2">Belongs to the IL-17 family.</text>
</comment>
<comment type="caution">
    <text evidence="7">The sequence shown here is derived from an EMBL/GenBank/DDBJ whole genome shotgun (WGS) entry which is preliminary data.</text>
</comment>
<evidence type="ECO:0000256" key="3">
    <source>
        <dbReference type="ARBA" id="ARBA00022514"/>
    </source>
</evidence>
<keyword evidence="8" id="KW-1185">Reference proteome</keyword>
<dbReference type="GO" id="GO:0005125">
    <property type="term" value="F:cytokine activity"/>
    <property type="evidence" value="ECO:0007669"/>
    <property type="project" value="UniProtKB-KW"/>
</dbReference>
<evidence type="ECO:0000256" key="5">
    <source>
        <dbReference type="ARBA" id="ARBA00022729"/>
    </source>
</evidence>
<dbReference type="PROSITE" id="PS51257">
    <property type="entry name" value="PROKAR_LIPOPROTEIN"/>
    <property type="match status" value="1"/>
</dbReference>
<evidence type="ECO:0000256" key="4">
    <source>
        <dbReference type="ARBA" id="ARBA00022525"/>
    </source>
</evidence>
<comment type="subcellular location">
    <subcellularLocation>
        <location evidence="1">Secreted</location>
    </subcellularLocation>
</comment>
<keyword evidence="4" id="KW-0964">Secreted</keyword>
<feature type="signal peptide" evidence="6">
    <location>
        <begin position="1"/>
        <end position="22"/>
    </location>
</feature>
<dbReference type="AlphaFoldDB" id="A0A9D4N2Z7"/>
<dbReference type="GO" id="GO:0005615">
    <property type="term" value="C:extracellular space"/>
    <property type="evidence" value="ECO:0007669"/>
    <property type="project" value="UniProtKB-KW"/>
</dbReference>
<proteinExistence type="inferred from homology"/>